<feature type="compositionally biased region" description="Low complexity" evidence="1">
    <location>
        <begin position="40"/>
        <end position="78"/>
    </location>
</feature>
<evidence type="ECO:0000313" key="3">
    <source>
        <dbReference type="Proteomes" id="UP000305067"/>
    </source>
</evidence>
<dbReference type="EMBL" id="ML178832">
    <property type="protein sequence ID" value="TFK99617.1"/>
    <property type="molecule type" value="Genomic_DNA"/>
</dbReference>
<feature type="compositionally biased region" description="Basic and acidic residues" evidence="1">
    <location>
        <begin position="29"/>
        <end position="39"/>
    </location>
</feature>
<evidence type="ECO:0000313" key="2">
    <source>
        <dbReference type="EMBL" id="TFK99617.1"/>
    </source>
</evidence>
<feature type="compositionally biased region" description="Low complexity" evidence="1">
    <location>
        <begin position="243"/>
        <end position="252"/>
    </location>
</feature>
<organism evidence="2 3">
    <name type="scientific">Pterulicium gracile</name>
    <dbReference type="NCBI Taxonomy" id="1884261"/>
    <lineage>
        <taxon>Eukaryota</taxon>
        <taxon>Fungi</taxon>
        <taxon>Dikarya</taxon>
        <taxon>Basidiomycota</taxon>
        <taxon>Agaricomycotina</taxon>
        <taxon>Agaricomycetes</taxon>
        <taxon>Agaricomycetidae</taxon>
        <taxon>Agaricales</taxon>
        <taxon>Pleurotineae</taxon>
        <taxon>Pterulaceae</taxon>
        <taxon>Pterulicium</taxon>
    </lineage>
</organism>
<feature type="region of interest" description="Disordered" evidence="1">
    <location>
        <begin position="1"/>
        <end position="126"/>
    </location>
</feature>
<name>A0A5C3QEJ9_9AGAR</name>
<feature type="compositionally biased region" description="Low complexity" evidence="1">
    <location>
        <begin position="861"/>
        <end position="875"/>
    </location>
</feature>
<dbReference type="OrthoDB" id="5563016at2759"/>
<evidence type="ECO:0000256" key="1">
    <source>
        <dbReference type="SAM" id="MobiDB-lite"/>
    </source>
</evidence>
<feature type="compositionally biased region" description="Polar residues" evidence="1">
    <location>
        <begin position="876"/>
        <end position="885"/>
    </location>
</feature>
<gene>
    <name evidence="2" type="ORF">BDV98DRAFT_583962</name>
</gene>
<feature type="region of interest" description="Disordered" evidence="1">
    <location>
        <begin position="167"/>
        <end position="394"/>
    </location>
</feature>
<feature type="compositionally biased region" description="Acidic residues" evidence="1">
    <location>
        <begin position="688"/>
        <end position="697"/>
    </location>
</feature>
<keyword evidence="3" id="KW-1185">Reference proteome</keyword>
<dbReference type="STRING" id="1884261.A0A5C3QEJ9"/>
<dbReference type="PANTHER" id="PTHR12751:SF18">
    <property type="entry name" value="PHOSPHATASE AND ACTIN REGULATOR 1"/>
    <property type="match status" value="1"/>
</dbReference>
<feature type="compositionally biased region" description="Low complexity" evidence="1">
    <location>
        <begin position="261"/>
        <end position="324"/>
    </location>
</feature>
<dbReference type="AlphaFoldDB" id="A0A5C3QEJ9"/>
<feature type="compositionally biased region" description="Acidic residues" evidence="1">
    <location>
        <begin position="719"/>
        <end position="734"/>
    </location>
</feature>
<feature type="compositionally biased region" description="Low complexity" evidence="1">
    <location>
        <begin position="331"/>
        <end position="356"/>
    </location>
</feature>
<feature type="compositionally biased region" description="Polar residues" evidence="1">
    <location>
        <begin position="596"/>
        <end position="606"/>
    </location>
</feature>
<feature type="compositionally biased region" description="Basic residues" evidence="1">
    <location>
        <begin position="566"/>
        <end position="575"/>
    </location>
</feature>
<dbReference type="GO" id="GO:0003779">
    <property type="term" value="F:actin binding"/>
    <property type="evidence" value="ECO:0007669"/>
    <property type="project" value="TreeGrafter"/>
</dbReference>
<sequence length="991" mass="105628">MAIVAKPDWTVPRENTMDIPPNPHRRPSPAHEHHDHKASPEPSSSNTPGTPTTTTTTASQHPQHPQQHQPPIFAQQQHYPFSVQQQPQGSWTPSISAQPFYPSFYQNQQPTQPQQSPQPYAAQNPYFDPNMAQWAYQQMMFNAHPAFPRQSPQRQGSGDYFVQNQLVPPFLNGFPSGTPPPPQHTSLGRDQQQQQQQSYVGFHPYRRPSRQQSSASQDSPGERAPAVTPPPSRPYARPDAAGSSSSVNSTGSRQRTDSNQSSTSARHVATAVAATSSQSGQRSKAPATSSPASSSLRSRSGSHTSHASSPSISSNPSSSTSSARGPHHRTGSASSTSTTSRASPASTSTPSRAPTSSPSPPPTNSSNGTTAPQARPIRPSPLSQGNFTASEKRMSRDDIDLAAMLDSTPGASTVRSSGLKGRLRRALSFNSNGVLNEADEDKLGKVRASEDTLPRGSVDVTGPSSGSSGMASPSGRSVPTEHDDDDGESTATVQTKKKSRAASLFSSRMNMSTDNISLSSTVSSASVMIRKLGSMGKLARRNSLAGITSLFKDKKDKDENGDSGKKSKKEKKKNAKGQASEASVSHVTAELDRGDWSSSPAESNGLSPAAQLARQHTLKSNAEAAARAKAQQVAVETNKQNVVGSSTKTNGTAGNPAGSVPAWERNTATGQGSQSPMKPGVRVNEDGVLMEEDDEQSDEGHYVGSSGQQQQQRLGNDGWGDDDDDDDDWDGDEDLTIRQGLDDTHLEDGDEEFPGEGWAIARRSIDKDKVPAKGILKKQPQSTDTGRPDTTGNLPHSLRVRSNSYENHSGASELGPLARIPSPDPDHIDGLHRHNSHSAHPSLHTSTNISAPMLPPLSFGPDSSSDPAPDSPVSSKGDTTPTSSAHAPGPLRASSAALFSHTNSSAPALSMLSAEPTSLSLTHRSATAPSRRLAFANNLSVYDTFPATVYDRRSEPATWSRLTPALAQRIKEELNSYKMEEMEVHASSRIQ</sequence>
<feature type="compositionally biased region" description="Polar residues" evidence="1">
    <location>
        <begin position="637"/>
        <end position="653"/>
    </location>
</feature>
<feature type="compositionally biased region" description="Polar residues" evidence="1">
    <location>
        <begin position="82"/>
        <end position="97"/>
    </location>
</feature>
<feature type="compositionally biased region" description="Polar residues" evidence="1">
    <location>
        <begin position="666"/>
        <end position="676"/>
    </location>
</feature>
<dbReference type="Proteomes" id="UP000305067">
    <property type="component" value="Unassembled WGS sequence"/>
</dbReference>
<dbReference type="PANTHER" id="PTHR12751">
    <property type="entry name" value="PHOSPHATASE AND ACTIN REGULATOR PHACTR"/>
    <property type="match status" value="1"/>
</dbReference>
<proteinExistence type="predicted"/>
<feature type="compositionally biased region" description="Low complexity" evidence="1">
    <location>
        <begin position="105"/>
        <end position="125"/>
    </location>
</feature>
<feature type="compositionally biased region" description="Basic and acidic residues" evidence="1">
    <location>
        <begin position="441"/>
        <end position="453"/>
    </location>
</feature>
<feature type="region of interest" description="Disordered" evidence="1">
    <location>
        <begin position="553"/>
        <end position="891"/>
    </location>
</feature>
<feature type="region of interest" description="Disordered" evidence="1">
    <location>
        <begin position="441"/>
        <end position="506"/>
    </location>
</feature>
<feature type="compositionally biased region" description="Low complexity" evidence="1">
    <location>
        <begin position="210"/>
        <end position="219"/>
    </location>
</feature>
<dbReference type="GO" id="GO:0030036">
    <property type="term" value="P:actin cytoskeleton organization"/>
    <property type="evidence" value="ECO:0007669"/>
    <property type="project" value="TreeGrafter"/>
</dbReference>
<accession>A0A5C3QEJ9</accession>
<feature type="compositionally biased region" description="Low complexity" evidence="1">
    <location>
        <begin position="622"/>
        <end position="636"/>
    </location>
</feature>
<protein>
    <submittedName>
        <fullName evidence="2">Uncharacterized protein</fullName>
    </submittedName>
</protein>
<feature type="compositionally biased region" description="Polar residues" evidence="1">
    <location>
        <begin position="779"/>
        <end position="810"/>
    </location>
</feature>
<reference evidence="2 3" key="1">
    <citation type="journal article" date="2019" name="Nat. Ecol. Evol.">
        <title>Megaphylogeny resolves global patterns of mushroom evolution.</title>
        <authorList>
            <person name="Varga T."/>
            <person name="Krizsan K."/>
            <person name="Foldi C."/>
            <person name="Dima B."/>
            <person name="Sanchez-Garcia M."/>
            <person name="Sanchez-Ramirez S."/>
            <person name="Szollosi G.J."/>
            <person name="Szarkandi J.G."/>
            <person name="Papp V."/>
            <person name="Albert L."/>
            <person name="Andreopoulos W."/>
            <person name="Angelini C."/>
            <person name="Antonin V."/>
            <person name="Barry K.W."/>
            <person name="Bougher N.L."/>
            <person name="Buchanan P."/>
            <person name="Buyck B."/>
            <person name="Bense V."/>
            <person name="Catcheside P."/>
            <person name="Chovatia M."/>
            <person name="Cooper J."/>
            <person name="Damon W."/>
            <person name="Desjardin D."/>
            <person name="Finy P."/>
            <person name="Geml J."/>
            <person name="Haridas S."/>
            <person name="Hughes K."/>
            <person name="Justo A."/>
            <person name="Karasinski D."/>
            <person name="Kautmanova I."/>
            <person name="Kiss B."/>
            <person name="Kocsube S."/>
            <person name="Kotiranta H."/>
            <person name="LaButti K.M."/>
            <person name="Lechner B.E."/>
            <person name="Liimatainen K."/>
            <person name="Lipzen A."/>
            <person name="Lukacs Z."/>
            <person name="Mihaltcheva S."/>
            <person name="Morgado L.N."/>
            <person name="Niskanen T."/>
            <person name="Noordeloos M.E."/>
            <person name="Ohm R.A."/>
            <person name="Ortiz-Santana B."/>
            <person name="Ovrebo C."/>
            <person name="Racz N."/>
            <person name="Riley R."/>
            <person name="Savchenko A."/>
            <person name="Shiryaev A."/>
            <person name="Soop K."/>
            <person name="Spirin V."/>
            <person name="Szebenyi C."/>
            <person name="Tomsovsky M."/>
            <person name="Tulloss R.E."/>
            <person name="Uehling J."/>
            <person name="Grigoriev I.V."/>
            <person name="Vagvolgyi C."/>
            <person name="Papp T."/>
            <person name="Martin F.M."/>
            <person name="Miettinen O."/>
            <person name="Hibbett D.S."/>
            <person name="Nagy L.G."/>
        </authorList>
    </citation>
    <scope>NUCLEOTIDE SEQUENCE [LARGE SCALE GENOMIC DNA]</scope>
    <source>
        <strain evidence="2 3">CBS 309.79</strain>
    </source>
</reference>
<feature type="compositionally biased region" description="Basic and acidic residues" evidence="1">
    <location>
        <begin position="553"/>
        <end position="565"/>
    </location>
</feature>
<feature type="compositionally biased region" description="Low complexity" evidence="1">
    <location>
        <begin position="462"/>
        <end position="477"/>
    </location>
</feature>